<keyword evidence="6" id="KW-0238">DNA-binding</keyword>
<evidence type="ECO:0000256" key="7">
    <source>
        <dbReference type="ARBA" id="ARBA00023242"/>
    </source>
</evidence>
<dbReference type="InterPro" id="IPR051574">
    <property type="entry name" value="ZnF_E-box_Homeobox"/>
</dbReference>
<dbReference type="PANTHER" id="PTHR24391:SF18">
    <property type="entry name" value="EG:115C2.6 PROTEIN"/>
    <property type="match status" value="1"/>
</dbReference>
<dbReference type="AlphaFoldDB" id="F4P3U8"/>
<dbReference type="Proteomes" id="UP000007241">
    <property type="component" value="Unassembled WGS sequence"/>
</dbReference>
<dbReference type="GeneID" id="18243349"/>
<dbReference type="InParanoid" id="F4P3U8"/>
<keyword evidence="10" id="KW-1185">Reference proteome</keyword>
<reference evidence="9 10" key="1">
    <citation type="submission" date="2009-12" db="EMBL/GenBank/DDBJ databases">
        <title>The draft genome of Batrachochytrium dendrobatidis.</title>
        <authorList>
            <consortium name="US DOE Joint Genome Institute (JGI-PGF)"/>
            <person name="Kuo A."/>
            <person name="Salamov A."/>
            <person name="Schmutz J."/>
            <person name="Lucas S."/>
            <person name="Pitluck S."/>
            <person name="Rosenblum E."/>
            <person name="Stajich J."/>
            <person name="Eisen M."/>
            <person name="Grigoriev I.V."/>
        </authorList>
    </citation>
    <scope>NUCLEOTIDE SEQUENCE [LARGE SCALE GENOMIC DNA]</scope>
    <source>
        <strain evidence="10">JAM81 / FGSC 10211</strain>
    </source>
</reference>
<dbReference type="GO" id="GO:0003677">
    <property type="term" value="F:DNA binding"/>
    <property type="evidence" value="ECO:0007669"/>
    <property type="project" value="UniProtKB-KW"/>
</dbReference>
<evidence type="ECO:0000256" key="1">
    <source>
        <dbReference type="ARBA" id="ARBA00004123"/>
    </source>
</evidence>
<keyword evidence="7" id="KW-0539">Nucleus</keyword>
<protein>
    <submittedName>
        <fullName evidence="9">Uncharacterized protein</fullName>
    </submittedName>
</protein>
<gene>
    <name evidence="9" type="ORF">BATDEDRAFT_88990</name>
</gene>
<dbReference type="GO" id="GO:0005634">
    <property type="term" value="C:nucleus"/>
    <property type="evidence" value="ECO:0007669"/>
    <property type="project" value="UniProtKB-SubCell"/>
</dbReference>
<evidence type="ECO:0000313" key="10">
    <source>
        <dbReference type="Proteomes" id="UP000007241"/>
    </source>
</evidence>
<feature type="compositionally biased region" description="Acidic residues" evidence="8">
    <location>
        <begin position="28"/>
        <end position="37"/>
    </location>
</feature>
<dbReference type="PANTHER" id="PTHR24391">
    <property type="entry name" value="HISTONE H4 TRANSCRIPTION FACTOR-RELATED"/>
    <property type="match status" value="1"/>
</dbReference>
<keyword evidence="2" id="KW-0479">Metal-binding</keyword>
<feature type="compositionally biased region" description="Polar residues" evidence="8">
    <location>
        <begin position="62"/>
        <end position="80"/>
    </location>
</feature>
<evidence type="ECO:0000256" key="2">
    <source>
        <dbReference type="ARBA" id="ARBA00022723"/>
    </source>
</evidence>
<accession>F4P3U8</accession>
<keyword evidence="3" id="KW-0677">Repeat</keyword>
<proteinExistence type="predicted"/>
<dbReference type="GO" id="GO:0008270">
    <property type="term" value="F:zinc ion binding"/>
    <property type="evidence" value="ECO:0007669"/>
    <property type="project" value="UniProtKB-KW"/>
</dbReference>
<keyword evidence="5" id="KW-0862">Zinc</keyword>
<keyword evidence="4" id="KW-0863">Zinc-finger</keyword>
<name>F4P3U8_BATDJ</name>
<dbReference type="RefSeq" id="XP_006679230.1">
    <property type="nucleotide sequence ID" value="XM_006679167.1"/>
</dbReference>
<dbReference type="HOGENOM" id="CLU_056025_1_0_1"/>
<organism evidence="9 10">
    <name type="scientific">Batrachochytrium dendrobatidis (strain JAM81 / FGSC 10211)</name>
    <name type="common">Frog chytrid fungus</name>
    <dbReference type="NCBI Taxonomy" id="684364"/>
    <lineage>
        <taxon>Eukaryota</taxon>
        <taxon>Fungi</taxon>
        <taxon>Fungi incertae sedis</taxon>
        <taxon>Chytridiomycota</taxon>
        <taxon>Chytridiomycota incertae sedis</taxon>
        <taxon>Chytridiomycetes</taxon>
        <taxon>Rhizophydiales</taxon>
        <taxon>Rhizophydiales incertae sedis</taxon>
        <taxon>Batrachochytrium</taxon>
    </lineage>
</organism>
<evidence type="ECO:0000256" key="6">
    <source>
        <dbReference type="ARBA" id="ARBA00023125"/>
    </source>
</evidence>
<evidence type="ECO:0000256" key="5">
    <source>
        <dbReference type="ARBA" id="ARBA00022833"/>
    </source>
</evidence>
<sequence>MPAPTNVAGPSTSSQGQQHMDEAGSGISDEEWDDLFDADSSSTSDEDWDDAELDDPSVFMQRHQQSMDQPGPSTSNQDQQEPMEEGESGNIRPEEALLDEEDQHTLADLKKRVKVAESKQRGKCRAYFDYVSLGLKQKSVLAKTKVKFGTKHNPSVQSQMKQECEDAKSKLKTRKQQLTKFMEDHGLILKAEPESN</sequence>
<dbReference type="EMBL" id="GL882884">
    <property type="protein sequence ID" value="EGF80282.1"/>
    <property type="molecule type" value="Genomic_DNA"/>
</dbReference>
<dbReference type="GO" id="GO:0006355">
    <property type="term" value="P:regulation of DNA-templated transcription"/>
    <property type="evidence" value="ECO:0007669"/>
    <property type="project" value="UniProtKB-ARBA"/>
</dbReference>
<evidence type="ECO:0000256" key="8">
    <source>
        <dbReference type="SAM" id="MobiDB-lite"/>
    </source>
</evidence>
<feature type="compositionally biased region" description="Acidic residues" evidence="8">
    <location>
        <begin position="44"/>
        <end position="55"/>
    </location>
</feature>
<comment type="subcellular location">
    <subcellularLocation>
        <location evidence="1">Nucleus</location>
    </subcellularLocation>
</comment>
<feature type="compositionally biased region" description="Polar residues" evidence="8">
    <location>
        <begin position="8"/>
        <end position="18"/>
    </location>
</feature>
<evidence type="ECO:0000256" key="3">
    <source>
        <dbReference type="ARBA" id="ARBA00022737"/>
    </source>
</evidence>
<evidence type="ECO:0000256" key="4">
    <source>
        <dbReference type="ARBA" id="ARBA00022771"/>
    </source>
</evidence>
<feature type="region of interest" description="Disordered" evidence="8">
    <location>
        <begin position="1"/>
        <end position="104"/>
    </location>
</feature>
<evidence type="ECO:0000313" key="9">
    <source>
        <dbReference type="EMBL" id="EGF80282.1"/>
    </source>
</evidence>